<dbReference type="EMBL" id="NWSH01000747">
    <property type="protein sequence ID" value="PCG74434.1"/>
    <property type="molecule type" value="Genomic_DNA"/>
</dbReference>
<evidence type="ECO:0000256" key="1">
    <source>
        <dbReference type="SAM" id="MobiDB-lite"/>
    </source>
</evidence>
<feature type="compositionally biased region" description="Acidic residues" evidence="1">
    <location>
        <begin position="246"/>
        <end position="256"/>
    </location>
</feature>
<name>A0A2A4JS40_HELVI</name>
<feature type="compositionally biased region" description="Acidic residues" evidence="1">
    <location>
        <begin position="428"/>
        <end position="437"/>
    </location>
</feature>
<dbReference type="AlphaFoldDB" id="A0A2A4JS40"/>
<feature type="compositionally biased region" description="Polar residues" evidence="1">
    <location>
        <begin position="367"/>
        <end position="383"/>
    </location>
</feature>
<protein>
    <submittedName>
        <fullName evidence="2">Uncharacterized protein</fullName>
    </submittedName>
</protein>
<proteinExistence type="predicted"/>
<comment type="caution">
    <text evidence="2">The sequence shown here is derived from an EMBL/GenBank/DDBJ whole genome shotgun (WGS) entry which is preliminary data.</text>
</comment>
<feature type="compositionally biased region" description="Basic and acidic residues" evidence="1">
    <location>
        <begin position="384"/>
        <end position="397"/>
    </location>
</feature>
<feature type="compositionally biased region" description="Basic and acidic residues" evidence="1">
    <location>
        <begin position="416"/>
        <end position="427"/>
    </location>
</feature>
<gene>
    <name evidence="2" type="ORF">B5V51_13303</name>
</gene>
<feature type="compositionally biased region" description="Basic and acidic residues" evidence="1">
    <location>
        <begin position="257"/>
        <end position="276"/>
    </location>
</feature>
<feature type="compositionally biased region" description="Polar residues" evidence="1">
    <location>
        <begin position="337"/>
        <end position="356"/>
    </location>
</feature>
<reference evidence="2" key="1">
    <citation type="submission" date="2017-09" db="EMBL/GenBank/DDBJ databases">
        <title>Contemporary evolution of a Lepidopteran species, Heliothis virescens, in response to modern agricultural practices.</title>
        <authorList>
            <person name="Fritz M.L."/>
            <person name="Deyonke A.M."/>
            <person name="Papanicolaou A."/>
            <person name="Micinski S."/>
            <person name="Westbrook J."/>
            <person name="Gould F."/>
        </authorList>
    </citation>
    <scope>NUCLEOTIDE SEQUENCE [LARGE SCALE GENOMIC DNA]</scope>
    <source>
        <strain evidence="2">HvINT-</strain>
        <tissue evidence="2">Whole body</tissue>
    </source>
</reference>
<organism evidence="2">
    <name type="scientific">Heliothis virescens</name>
    <name type="common">Tobacco budworm moth</name>
    <dbReference type="NCBI Taxonomy" id="7102"/>
    <lineage>
        <taxon>Eukaryota</taxon>
        <taxon>Metazoa</taxon>
        <taxon>Ecdysozoa</taxon>
        <taxon>Arthropoda</taxon>
        <taxon>Hexapoda</taxon>
        <taxon>Insecta</taxon>
        <taxon>Pterygota</taxon>
        <taxon>Neoptera</taxon>
        <taxon>Endopterygota</taxon>
        <taxon>Lepidoptera</taxon>
        <taxon>Glossata</taxon>
        <taxon>Ditrysia</taxon>
        <taxon>Noctuoidea</taxon>
        <taxon>Noctuidae</taxon>
        <taxon>Heliothinae</taxon>
        <taxon>Heliothis</taxon>
    </lineage>
</organism>
<feature type="compositionally biased region" description="Basic and acidic residues" evidence="1">
    <location>
        <begin position="66"/>
        <end position="89"/>
    </location>
</feature>
<feature type="region of interest" description="Disordered" evidence="1">
    <location>
        <begin position="1"/>
        <end position="89"/>
    </location>
</feature>
<sequence length="459" mass="51071">MRFNPILSVTDKRIALSPKRQRPQATIRRKPAPKEVPPVKSESKPSTNDAKPTKGPVKTAAPEIPAARKPEVKKQEEDKKEVLPARVPQEGHYELNSRMTKMVERELQDIMIKLWQELPDNPTDETEALVVDKLRNKAGDDLRNVLGLNITKRLLNVHNPLYVKVQFSGKPEKVHLGEFLKKYNFNAFKRIEQTVNMFAAQVKTINDFDRLCSAKDIRCGDIKVYVNPIYKFTKCPPNLITSFYDKEEETSDEAAEIADKDKAKTEENKSPEKPKQSENIPVKAEPKTETVSNKTTEAKSVAIKPAIENKPENKAVVNKTVVENKATANKPAENKVVPSNTAVNKSAETPVAQSKTVAKKPAEEKTVVTNTATSNKPTVGNKTNDTKASVESKEGKKPQPNSKNDTGKKAAPTPTKNDKTIPKPKEQDIDDNDELDDHDILALMSEGIILDECSGSDEE</sequence>
<feature type="region of interest" description="Disordered" evidence="1">
    <location>
        <begin position="246"/>
        <end position="440"/>
    </location>
</feature>
<feature type="compositionally biased region" description="Basic residues" evidence="1">
    <location>
        <begin position="19"/>
        <end position="31"/>
    </location>
</feature>
<accession>A0A2A4JS40</accession>
<evidence type="ECO:0000313" key="2">
    <source>
        <dbReference type="EMBL" id="PCG74434.1"/>
    </source>
</evidence>